<dbReference type="EMBL" id="CP002364">
    <property type="protein sequence ID" value="ADW18220.1"/>
    <property type="molecule type" value="Genomic_DNA"/>
</dbReference>
<dbReference type="KEGG" id="dpr:Despr_2072"/>
<accession>A0A7U3YMS0</accession>
<gene>
    <name evidence="1" type="ordered locus">Despr_2072</name>
</gene>
<dbReference type="AlphaFoldDB" id="A0A7U3YMS0"/>
<evidence type="ECO:0000313" key="1">
    <source>
        <dbReference type="EMBL" id="ADW18220.1"/>
    </source>
</evidence>
<dbReference type="RefSeq" id="WP_015724760.1">
    <property type="nucleotide sequence ID" value="NC_014972.1"/>
</dbReference>
<evidence type="ECO:0000313" key="2">
    <source>
        <dbReference type="Proteomes" id="UP000006365"/>
    </source>
</evidence>
<sequence length="143" mass="15520">MQWSKAVCLLVCVLGIVLLGDGNALAERRYDTHGDVIALGAEEFTGVVEGIREKQPGSSQIIVINDSVYTIDKEAVFRTRSGGPTSVAYFKTGMAVKFYALGSVLTKMWEVTEQGPSVGQEPVPATQQKNVVPFRQEGGVWKN</sequence>
<keyword evidence="2" id="KW-1185">Reference proteome</keyword>
<proteinExistence type="predicted"/>
<dbReference type="Proteomes" id="UP000006365">
    <property type="component" value="Chromosome"/>
</dbReference>
<name>A0A7U3YMS0_DESPD</name>
<reference evidence="1 2" key="1">
    <citation type="journal article" date="2011" name="Stand. Genomic Sci.">
        <title>Complete genome sequence of Desulfobulbus propionicus type strain (1pr3).</title>
        <authorList>
            <person name="Pagani I."/>
            <person name="Lapidus A."/>
            <person name="Nolan M."/>
            <person name="Lucas S."/>
            <person name="Hammon N."/>
            <person name="Deshpande S."/>
            <person name="Cheng J.F."/>
            <person name="Chertkov O."/>
            <person name="Davenport K."/>
            <person name="Tapia R."/>
            <person name="Han C."/>
            <person name="Goodwin L."/>
            <person name="Pitluck S."/>
            <person name="Liolios K."/>
            <person name="Mavromatis K."/>
            <person name="Ivanova N."/>
            <person name="Mikhailova N."/>
            <person name="Pati A."/>
            <person name="Chen A."/>
            <person name="Palaniappan K."/>
            <person name="Land M."/>
            <person name="Hauser L."/>
            <person name="Chang Y.J."/>
            <person name="Jeffries C.D."/>
            <person name="Detter J.C."/>
            <person name="Brambilla E."/>
            <person name="Kannan K.P."/>
            <person name="Djao O.D."/>
            <person name="Rohde M."/>
            <person name="Pukall R."/>
            <person name="Spring S."/>
            <person name="Goker M."/>
            <person name="Sikorski J."/>
            <person name="Woyke T."/>
            <person name="Bristow J."/>
            <person name="Eisen J.A."/>
            <person name="Markowitz V."/>
            <person name="Hugenholtz P."/>
            <person name="Kyrpides N.C."/>
            <person name="Klenk H.P."/>
        </authorList>
    </citation>
    <scope>NUCLEOTIDE SEQUENCE [LARGE SCALE GENOMIC DNA]</scope>
    <source>
        <strain evidence="2">ATCC 33891 / DSM 2032 / 1pr3</strain>
    </source>
</reference>
<protein>
    <submittedName>
        <fullName evidence="1">Uncharacterized protein</fullName>
    </submittedName>
</protein>
<organism evidence="1 2">
    <name type="scientific">Desulfobulbus propionicus (strain ATCC 33891 / DSM 2032 / VKM B-1956 / 1pr3)</name>
    <dbReference type="NCBI Taxonomy" id="577650"/>
    <lineage>
        <taxon>Bacteria</taxon>
        <taxon>Pseudomonadati</taxon>
        <taxon>Thermodesulfobacteriota</taxon>
        <taxon>Desulfobulbia</taxon>
        <taxon>Desulfobulbales</taxon>
        <taxon>Desulfobulbaceae</taxon>
        <taxon>Desulfobulbus</taxon>
    </lineage>
</organism>